<comment type="similarity">
    <text evidence="2">Belongs to the gluconeogenesis factor family.</text>
</comment>
<dbReference type="GO" id="GO:0008360">
    <property type="term" value="P:regulation of cell shape"/>
    <property type="evidence" value="ECO:0007669"/>
    <property type="project" value="UniProtKB-UniRule"/>
</dbReference>
<evidence type="ECO:0000313" key="3">
    <source>
        <dbReference type="EMBL" id="SDH72138.1"/>
    </source>
</evidence>
<comment type="subcellular location">
    <subcellularLocation>
        <location evidence="2">Cytoplasm</location>
    </subcellularLocation>
</comment>
<evidence type="ECO:0000313" key="4">
    <source>
        <dbReference type="Proteomes" id="UP000198956"/>
    </source>
</evidence>
<name>A0A1G8EQI3_ANETH</name>
<dbReference type="InterPro" id="IPR038136">
    <property type="entry name" value="CofD-like_dom_sf"/>
</dbReference>
<evidence type="ECO:0000256" key="2">
    <source>
        <dbReference type="HAMAP-Rule" id="MF_00973"/>
    </source>
</evidence>
<dbReference type="EMBL" id="FNDE01000047">
    <property type="protein sequence ID" value="SDH72138.1"/>
    <property type="molecule type" value="Genomic_DNA"/>
</dbReference>
<dbReference type="GO" id="GO:0005737">
    <property type="term" value="C:cytoplasm"/>
    <property type="evidence" value="ECO:0007669"/>
    <property type="project" value="UniProtKB-SubCell"/>
</dbReference>
<gene>
    <name evidence="3" type="ORF">SAMN04489735_10474</name>
</gene>
<dbReference type="Proteomes" id="UP000198956">
    <property type="component" value="Unassembled WGS sequence"/>
</dbReference>
<proteinExistence type="inferred from homology"/>
<accession>A0A1G8EQI3</accession>
<comment type="function">
    <text evidence="2">Required for morphogenesis under gluconeogenic growth conditions.</text>
</comment>
<dbReference type="CDD" id="cd07187">
    <property type="entry name" value="YvcK_like"/>
    <property type="match status" value="1"/>
</dbReference>
<dbReference type="InterPro" id="IPR002882">
    <property type="entry name" value="CofD"/>
</dbReference>
<dbReference type="InterPro" id="IPR010119">
    <property type="entry name" value="Gluconeogen_factor"/>
</dbReference>
<dbReference type="PANTHER" id="PTHR30135">
    <property type="entry name" value="UNCHARACTERIZED PROTEIN YVCK-RELATED"/>
    <property type="match status" value="1"/>
</dbReference>
<dbReference type="RefSeq" id="WP_091261325.1">
    <property type="nucleotide sequence ID" value="NZ_FNDE01000047.1"/>
</dbReference>
<dbReference type="AlphaFoldDB" id="A0A1G8EQI3"/>
<sequence>MKKHKEKPRVVVIGGGTGLPVLLRGLKNQPVDITAIVTVADDGGSSGRLRSELRMPPPGDVRNVLIALADTEPLLESLLQHRFVNGNGLAGHSIGNLLIAALTEISGGDFVSAIEQLSKVLAVRGRVLPTANHSIVLHAEMQDGTVVSGESIIPKAGKRIKRVFIDEGAKPLPEAIQALKEADAIIIGPGSLYTSVLPNLLVPGIVEAIRESRAIKAYICNVMTQPGETDGYTAEDHIQAIHDHVGNSLFQYIIVNNGKVSDEVLAMYAEKGAAPVIYSEEKLTAKGYRVIADNLLVYDKFLRHNAAKLSKIIMNVIGVKK</sequence>
<dbReference type="HAMAP" id="MF_00973">
    <property type="entry name" value="Gluconeogen_factor"/>
    <property type="match status" value="1"/>
</dbReference>
<dbReference type="Gene3D" id="3.40.50.10680">
    <property type="entry name" value="CofD-like domains"/>
    <property type="match status" value="1"/>
</dbReference>
<dbReference type="Pfam" id="PF01933">
    <property type="entry name" value="CofD"/>
    <property type="match status" value="1"/>
</dbReference>
<dbReference type="NCBIfam" id="TIGR01826">
    <property type="entry name" value="CofD_related"/>
    <property type="match status" value="1"/>
</dbReference>
<keyword evidence="1 2" id="KW-0963">Cytoplasm</keyword>
<dbReference type="PANTHER" id="PTHR30135:SF3">
    <property type="entry name" value="GLUCONEOGENESIS FACTOR-RELATED"/>
    <property type="match status" value="1"/>
</dbReference>
<organism evidence="3 4">
    <name type="scientific">Aneurinibacillus thermoaerophilus</name>
    <dbReference type="NCBI Taxonomy" id="143495"/>
    <lineage>
        <taxon>Bacteria</taxon>
        <taxon>Bacillati</taxon>
        <taxon>Bacillota</taxon>
        <taxon>Bacilli</taxon>
        <taxon>Bacillales</taxon>
        <taxon>Paenibacillaceae</taxon>
        <taxon>Aneurinibacillus group</taxon>
        <taxon>Aneurinibacillus</taxon>
    </lineage>
</organism>
<dbReference type="OrthoDB" id="9783842at2"/>
<dbReference type="GO" id="GO:0043743">
    <property type="term" value="F:LPPG:FO 2-phospho-L-lactate transferase activity"/>
    <property type="evidence" value="ECO:0007669"/>
    <property type="project" value="InterPro"/>
</dbReference>
<reference evidence="3 4" key="1">
    <citation type="submission" date="2016-10" db="EMBL/GenBank/DDBJ databases">
        <authorList>
            <person name="de Groot N.N."/>
        </authorList>
    </citation>
    <scope>NUCLEOTIDE SEQUENCE [LARGE SCALE GENOMIC DNA]</scope>
    <source>
        <strain evidence="3 4">L 420-91</strain>
    </source>
</reference>
<protein>
    <recommendedName>
        <fullName evidence="2">Gluconeogenesis factor</fullName>
    </recommendedName>
</protein>
<evidence type="ECO:0000256" key="1">
    <source>
        <dbReference type="ARBA" id="ARBA00022490"/>
    </source>
</evidence>
<dbReference type="SUPFAM" id="SSF142338">
    <property type="entry name" value="CofD-like"/>
    <property type="match status" value="1"/>
</dbReference>